<evidence type="ECO:0000313" key="2">
    <source>
        <dbReference type="Proteomes" id="UP000178684"/>
    </source>
</evidence>
<dbReference type="Proteomes" id="UP000178684">
    <property type="component" value="Unassembled WGS sequence"/>
</dbReference>
<evidence type="ECO:0008006" key="3">
    <source>
        <dbReference type="Google" id="ProtNLM"/>
    </source>
</evidence>
<protein>
    <recommendedName>
        <fullName evidence="3">GATA-type domain-containing protein</fullName>
    </recommendedName>
</protein>
<comment type="caution">
    <text evidence="1">The sequence shown here is derived from an EMBL/GenBank/DDBJ whole genome shotgun (WGS) entry which is preliminary data.</text>
</comment>
<dbReference type="EMBL" id="MFIE01000012">
    <property type="protein sequence ID" value="OGF82827.1"/>
    <property type="molecule type" value="Genomic_DNA"/>
</dbReference>
<gene>
    <name evidence="1" type="ORF">A3B18_00220</name>
</gene>
<dbReference type="AlphaFoldDB" id="A0A1F5X4M0"/>
<evidence type="ECO:0000313" key="1">
    <source>
        <dbReference type="EMBL" id="OGF82827.1"/>
    </source>
</evidence>
<name>A0A1F5X4M0_9BACT</name>
<reference evidence="1 2" key="1">
    <citation type="journal article" date="2016" name="Nat. Commun.">
        <title>Thousands of microbial genomes shed light on interconnected biogeochemical processes in an aquifer system.</title>
        <authorList>
            <person name="Anantharaman K."/>
            <person name="Brown C.T."/>
            <person name="Hug L.A."/>
            <person name="Sharon I."/>
            <person name="Castelle C.J."/>
            <person name="Probst A.J."/>
            <person name="Thomas B.C."/>
            <person name="Singh A."/>
            <person name="Wilkins M.J."/>
            <person name="Karaoz U."/>
            <person name="Brodie E.L."/>
            <person name="Williams K.H."/>
            <person name="Hubbard S.S."/>
            <person name="Banfield J.F."/>
        </authorList>
    </citation>
    <scope>NUCLEOTIDE SEQUENCE [LARGE SCALE GENOMIC DNA]</scope>
</reference>
<accession>A0A1F5X4M0</accession>
<sequence>MQLDDGRDGNFVCFCGGDLHHTRTLENGRKVFKCNKGGEDHQELLECVICGLPKTIWADDGTICGGCGMKFLSGELELTEEQKAGIMKWSVATRV</sequence>
<proteinExistence type="predicted"/>
<organism evidence="1 2">
    <name type="scientific">Candidatus Giovannonibacteria bacterium RIFCSPLOWO2_01_FULL_46_13</name>
    <dbReference type="NCBI Taxonomy" id="1798352"/>
    <lineage>
        <taxon>Bacteria</taxon>
        <taxon>Candidatus Giovannoniibacteriota</taxon>
    </lineage>
</organism>